<dbReference type="InterPro" id="IPR032854">
    <property type="entry name" value="ALKBH3"/>
</dbReference>
<evidence type="ECO:0000259" key="9">
    <source>
        <dbReference type="PROSITE" id="PS51471"/>
    </source>
</evidence>
<keyword evidence="2" id="KW-0479">Metal-binding</keyword>
<evidence type="ECO:0000256" key="7">
    <source>
        <dbReference type="ARBA" id="ARBA00023004"/>
    </source>
</evidence>
<dbReference type="GO" id="GO:0032451">
    <property type="term" value="F:demethylase activity"/>
    <property type="evidence" value="ECO:0007669"/>
    <property type="project" value="UniProtKB-ARBA"/>
</dbReference>
<reference evidence="10 11" key="1">
    <citation type="journal article" date="2012" name="J. Bacteriol.">
        <title>Genome sequence of an alkane-degrading bacterium, Alcanivorax pacificus type strain W11-5, isolated from deep sea sediment.</title>
        <authorList>
            <person name="Lai Q."/>
            <person name="Shao Z."/>
        </authorList>
    </citation>
    <scope>NUCLEOTIDE SEQUENCE [LARGE SCALE GENOMIC DNA]</scope>
    <source>
        <strain evidence="10 11">W11-5</strain>
    </source>
</reference>
<evidence type="ECO:0000256" key="5">
    <source>
        <dbReference type="ARBA" id="ARBA00022964"/>
    </source>
</evidence>
<evidence type="ECO:0000256" key="3">
    <source>
        <dbReference type="ARBA" id="ARBA00022763"/>
    </source>
</evidence>
<dbReference type="GO" id="GO:0051213">
    <property type="term" value="F:dioxygenase activity"/>
    <property type="evidence" value="ECO:0007669"/>
    <property type="project" value="UniProtKB-KW"/>
</dbReference>
<dbReference type="Gene3D" id="2.60.120.590">
    <property type="entry name" value="Alpha-ketoglutarate-dependent dioxygenase AlkB-like"/>
    <property type="match status" value="1"/>
</dbReference>
<dbReference type="Pfam" id="PF13532">
    <property type="entry name" value="2OG-FeII_Oxy_2"/>
    <property type="match status" value="1"/>
</dbReference>
<dbReference type="GO" id="GO:0046872">
    <property type="term" value="F:metal ion binding"/>
    <property type="evidence" value="ECO:0007669"/>
    <property type="project" value="UniProtKB-KW"/>
</dbReference>
<dbReference type="PANTHER" id="PTHR31212:SF4">
    <property type="entry name" value="ALPHA-KETOGLUTARATE-DEPENDENT DIOXYGENASE ALKB HOMOLOG 3"/>
    <property type="match status" value="1"/>
</dbReference>
<keyword evidence="5" id="KW-0223">Dioxygenase</keyword>
<dbReference type="GO" id="GO:0140097">
    <property type="term" value="F:catalytic activity, acting on DNA"/>
    <property type="evidence" value="ECO:0007669"/>
    <property type="project" value="UniProtKB-ARBA"/>
</dbReference>
<accession>A0A0B4XP44</accession>
<evidence type="ECO:0000256" key="8">
    <source>
        <dbReference type="ARBA" id="ARBA00023204"/>
    </source>
</evidence>
<sequence>MLAAECDSLSTTVAPLIVHGDGGKNTMSSTPGCKPAFQTLPGTPGLALWEPLLPAIDADALLAELTATLPWQQPRITLYGRSHPVPRLQSWHGDADAGYRYSGLAMTPQPWTPALARLRDQVAAACGHRFNSVLANLYRDGRDSMGWHADDEPELGPQPWIASLSLGATRDFALRRKGARRTALTLPLRHNQLLLMPPAMQQHWQHALPRRLRVEQPRLNLTFRLINRKTDR</sequence>
<feature type="domain" description="Fe2OG dioxygenase" evidence="9">
    <location>
        <begin position="129"/>
        <end position="227"/>
    </location>
</feature>
<evidence type="ECO:0000256" key="6">
    <source>
        <dbReference type="ARBA" id="ARBA00023002"/>
    </source>
</evidence>
<proteinExistence type="predicted"/>
<dbReference type="GO" id="GO:0016705">
    <property type="term" value="F:oxidoreductase activity, acting on paired donors, with incorporation or reduction of molecular oxygen"/>
    <property type="evidence" value="ECO:0007669"/>
    <property type="project" value="UniProtKB-ARBA"/>
</dbReference>
<dbReference type="PANTHER" id="PTHR31212">
    <property type="entry name" value="ALPHA-KETOGLUTARATE-DEPENDENT DIOXYGENASE ALKB HOMOLOG 3"/>
    <property type="match status" value="1"/>
</dbReference>
<evidence type="ECO:0000256" key="2">
    <source>
        <dbReference type="ARBA" id="ARBA00022723"/>
    </source>
</evidence>
<dbReference type="KEGG" id="apac:S7S_09195"/>
<comment type="cofactor">
    <cofactor evidence="1">
        <name>Fe(2+)</name>
        <dbReference type="ChEBI" id="CHEBI:29033"/>
    </cofactor>
</comment>
<dbReference type="PROSITE" id="PS51471">
    <property type="entry name" value="FE2OG_OXY"/>
    <property type="match status" value="1"/>
</dbReference>
<dbReference type="GO" id="GO:0006307">
    <property type="term" value="P:DNA alkylation repair"/>
    <property type="evidence" value="ECO:0007669"/>
    <property type="project" value="InterPro"/>
</dbReference>
<dbReference type="HOGENOM" id="CLU_048788_5_2_6"/>
<keyword evidence="4" id="KW-0460">Magnesium</keyword>
<evidence type="ECO:0000313" key="11">
    <source>
        <dbReference type="Proteomes" id="UP000006764"/>
    </source>
</evidence>
<protein>
    <submittedName>
        <fullName evidence="10">DNA repair system protein</fullName>
    </submittedName>
</protein>
<dbReference type="InterPro" id="IPR005123">
    <property type="entry name" value="Oxoglu/Fe-dep_dioxygenase_dom"/>
</dbReference>
<dbReference type="GO" id="GO:0016787">
    <property type="term" value="F:hydrolase activity"/>
    <property type="evidence" value="ECO:0007669"/>
    <property type="project" value="UniProtKB-ARBA"/>
</dbReference>
<keyword evidence="8" id="KW-0234">DNA repair</keyword>
<keyword evidence="11" id="KW-1185">Reference proteome</keyword>
<keyword evidence="6" id="KW-0560">Oxidoreductase</keyword>
<evidence type="ECO:0000256" key="4">
    <source>
        <dbReference type="ARBA" id="ARBA00022842"/>
    </source>
</evidence>
<dbReference type="FunFam" id="2.60.120.590:FF:000004">
    <property type="entry name" value="DNA oxidative demethylase ALKBH2"/>
    <property type="match status" value="1"/>
</dbReference>
<evidence type="ECO:0000313" key="10">
    <source>
        <dbReference type="EMBL" id="AJD48253.1"/>
    </source>
</evidence>
<dbReference type="Proteomes" id="UP000006764">
    <property type="component" value="Chromosome"/>
</dbReference>
<keyword evidence="3" id="KW-0227">DNA damage</keyword>
<dbReference type="EMBL" id="CP004387">
    <property type="protein sequence ID" value="AJD48253.1"/>
    <property type="molecule type" value="Genomic_DNA"/>
</dbReference>
<name>A0A0B4XP44_9GAMM</name>
<dbReference type="STRING" id="391936.S7S_09195"/>
<evidence type="ECO:0000256" key="1">
    <source>
        <dbReference type="ARBA" id="ARBA00001954"/>
    </source>
</evidence>
<dbReference type="SUPFAM" id="SSF51197">
    <property type="entry name" value="Clavaminate synthase-like"/>
    <property type="match status" value="1"/>
</dbReference>
<keyword evidence="7" id="KW-0408">Iron</keyword>
<dbReference type="AlphaFoldDB" id="A0A0B4XP44"/>
<dbReference type="InterPro" id="IPR037151">
    <property type="entry name" value="AlkB-like_sf"/>
</dbReference>
<organism evidence="10 11">
    <name type="scientific">Isoalcanivorax pacificus W11-5</name>
    <dbReference type="NCBI Taxonomy" id="391936"/>
    <lineage>
        <taxon>Bacteria</taxon>
        <taxon>Pseudomonadati</taxon>
        <taxon>Pseudomonadota</taxon>
        <taxon>Gammaproteobacteria</taxon>
        <taxon>Oceanospirillales</taxon>
        <taxon>Alcanivoracaceae</taxon>
        <taxon>Isoalcanivorax</taxon>
    </lineage>
</organism>
<dbReference type="InterPro" id="IPR027450">
    <property type="entry name" value="AlkB-like"/>
</dbReference>
<gene>
    <name evidence="10" type="ORF">S7S_09195</name>
</gene>